<name>A0A6H1ZNP2_9ZZZZ</name>
<sequence length="127" mass="14070">MRDYDQEYKDAQEAKEVKTVTPSYVEFKKKGDTVVGLLKGKTSVKSSAGEGFYNQYVVETSKGMVKFALGAATDREIQATVKAGHTYAFTFEEKVALKGGRSVNKFKVVEFGEPEVEEAPPDDEIPF</sequence>
<evidence type="ECO:0000313" key="3">
    <source>
        <dbReference type="EMBL" id="QJB03394.1"/>
    </source>
</evidence>
<protein>
    <submittedName>
        <fullName evidence="1">Uncharacterized protein</fullName>
    </submittedName>
</protein>
<proteinExistence type="predicted"/>
<evidence type="ECO:0000313" key="4">
    <source>
        <dbReference type="EMBL" id="QJH98581.1"/>
    </source>
</evidence>
<dbReference type="EMBL" id="MT143843">
    <property type="protein sequence ID" value="QJB03394.1"/>
    <property type="molecule type" value="Genomic_DNA"/>
</dbReference>
<reference evidence="1" key="1">
    <citation type="submission" date="2020-03" db="EMBL/GenBank/DDBJ databases">
        <title>The deep terrestrial virosphere.</title>
        <authorList>
            <person name="Holmfeldt K."/>
            <person name="Nilsson E."/>
            <person name="Simone D."/>
            <person name="Lopez-Fernandez M."/>
            <person name="Wu X."/>
            <person name="de Brujin I."/>
            <person name="Lundin D."/>
            <person name="Andersson A."/>
            <person name="Bertilsson S."/>
            <person name="Dopson M."/>
        </authorList>
    </citation>
    <scope>NUCLEOTIDE SEQUENCE</scope>
    <source>
        <strain evidence="2">MM171A00981</strain>
        <strain evidence="3">MM171B00756</strain>
        <strain evidence="1">TM448A01226</strain>
        <strain evidence="4">TM448B01341</strain>
    </source>
</reference>
<evidence type="ECO:0000313" key="1">
    <source>
        <dbReference type="EMBL" id="QJA49099.1"/>
    </source>
</evidence>
<dbReference type="EMBL" id="MT144741">
    <property type="protein sequence ID" value="QJH98581.1"/>
    <property type="molecule type" value="Genomic_DNA"/>
</dbReference>
<dbReference type="AlphaFoldDB" id="A0A6H1ZNP2"/>
<dbReference type="EMBL" id="MT143654">
    <property type="protein sequence ID" value="QJA99513.1"/>
    <property type="molecule type" value="Genomic_DNA"/>
</dbReference>
<dbReference type="EMBL" id="MT144117">
    <property type="protein sequence ID" value="QJA49099.1"/>
    <property type="molecule type" value="Genomic_DNA"/>
</dbReference>
<gene>
    <name evidence="2" type="ORF">MM171A00981_0014</name>
    <name evidence="3" type="ORF">MM171B00756_0014</name>
    <name evidence="1" type="ORF">TM448A01226_0014</name>
    <name evidence="4" type="ORF">TM448B01341_0014</name>
</gene>
<evidence type="ECO:0000313" key="2">
    <source>
        <dbReference type="EMBL" id="QJA99513.1"/>
    </source>
</evidence>
<organism evidence="1">
    <name type="scientific">viral metagenome</name>
    <dbReference type="NCBI Taxonomy" id="1070528"/>
    <lineage>
        <taxon>unclassified sequences</taxon>
        <taxon>metagenomes</taxon>
        <taxon>organismal metagenomes</taxon>
    </lineage>
</organism>
<accession>A0A6H1ZNP2</accession>